<reference evidence="2" key="2">
    <citation type="submission" date="2022-01" db="EMBL/GenBank/DDBJ databases">
        <authorList>
            <person name="Yamashiro T."/>
            <person name="Shiraishi A."/>
            <person name="Satake H."/>
            <person name="Nakayama K."/>
        </authorList>
    </citation>
    <scope>NUCLEOTIDE SEQUENCE</scope>
</reference>
<gene>
    <name evidence="2" type="ORF">Tco_0925891</name>
</gene>
<feature type="compositionally biased region" description="Basic and acidic residues" evidence="1">
    <location>
        <begin position="40"/>
        <end position="83"/>
    </location>
</feature>
<dbReference type="CDD" id="cd09272">
    <property type="entry name" value="RNase_HI_RT_Ty1"/>
    <property type="match status" value="1"/>
</dbReference>
<dbReference type="EMBL" id="BQNB010015053">
    <property type="protein sequence ID" value="GJT35472.1"/>
    <property type="molecule type" value="Genomic_DNA"/>
</dbReference>
<organism evidence="2 3">
    <name type="scientific">Tanacetum coccineum</name>
    <dbReference type="NCBI Taxonomy" id="301880"/>
    <lineage>
        <taxon>Eukaryota</taxon>
        <taxon>Viridiplantae</taxon>
        <taxon>Streptophyta</taxon>
        <taxon>Embryophyta</taxon>
        <taxon>Tracheophyta</taxon>
        <taxon>Spermatophyta</taxon>
        <taxon>Magnoliopsida</taxon>
        <taxon>eudicotyledons</taxon>
        <taxon>Gunneridae</taxon>
        <taxon>Pentapetalae</taxon>
        <taxon>asterids</taxon>
        <taxon>campanulids</taxon>
        <taxon>Asterales</taxon>
        <taxon>Asteraceae</taxon>
        <taxon>Asteroideae</taxon>
        <taxon>Anthemideae</taxon>
        <taxon>Anthemidinae</taxon>
        <taxon>Tanacetum</taxon>
    </lineage>
</organism>
<keyword evidence="3" id="KW-1185">Reference proteome</keyword>
<proteinExistence type="predicted"/>
<sequence length="269" mass="30272">MHSALPTTGTNMPLRPGLILARTMLPIIEDWDTDSDNDSEVPKESSKDAVADDAGKKTNKEPANEGERNGQEKEGGALNKEDDQNVQDFRAALDNLLIFHRSFSFLRFEDTVSYSGAYDDGMMGRVTPKKKALINEELLPPVARIKDNQVYKVERPDMVLYSAPRALFQVTPKVLHLHAVRYLKSQPKLGLWYPRDLPFDLEAFYDSDYVGARLDRKSTTGGCEFLGKRLISWQCKKQTIVANSTTEAEYVAAANCCGHVLWIQNQMLD</sequence>
<dbReference type="Proteomes" id="UP001151760">
    <property type="component" value="Unassembled WGS sequence"/>
</dbReference>
<dbReference type="PANTHER" id="PTHR11439">
    <property type="entry name" value="GAG-POL-RELATED RETROTRANSPOSON"/>
    <property type="match status" value="1"/>
</dbReference>
<accession>A0ABQ5D946</accession>
<dbReference type="PANTHER" id="PTHR11439:SF495">
    <property type="entry name" value="REVERSE TRANSCRIPTASE, RNA-DEPENDENT DNA POLYMERASE-RELATED"/>
    <property type="match status" value="1"/>
</dbReference>
<evidence type="ECO:0000313" key="2">
    <source>
        <dbReference type="EMBL" id="GJT35472.1"/>
    </source>
</evidence>
<feature type="region of interest" description="Disordered" evidence="1">
    <location>
        <begin position="31"/>
        <end position="83"/>
    </location>
</feature>
<protein>
    <submittedName>
        <fullName evidence="2">Uncharacterized protein</fullName>
    </submittedName>
</protein>
<evidence type="ECO:0000256" key="1">
    <source>
        <dbReference type="SAM" id="MobiDB-lite"/>
    </source>
</evidence>
<evidence type="ECO:0000313" key="3">
    <source>
        <dbReference type="Proteomes" id="UP001151760"/>
    </source>
</evidence>
<name>A0ABQ5D946_9ASTR</name>
<comment type="caution">
    <text evidence="2">The sequence shown here is derived from an EMBL/GenBank/DDBJ whole genome shotgun (WGS) entry which is preliminary data.</text>
</comment>
<reference evidence="2" key="1">
    <citation type="journal article" date="2022" name="Int. J. Mol. Sci.">
        <title>Draft Genome of Tanacetum Coccineum: Genomic Comparison of Closely Related Tanacetum-Family Plants.</title>
        <authorList>
            <person name="Yamashiro T."/>
            <person name="Shiraishi A."/>
            <person name="Nakayama K."/>
            <person name="Satake H."/>
        </authorList>
    </citation>
    <scope>NUCLEOTIDE SEQUENCE</scope>
</reference>